<dbReference type="InParanoid" id="A5E404"/>
<dbReference type="KEGG" id="lel:PVL30_004065"/>
<feature type="region of interest" description="Disordered" evidence="2">
    <location>
        <begin position="502"/>
        <end position="527"/>
    </location>
</feature>
<dbReference type="InterPro" id="IPR004344">
    <property type="entry name" value="TTL/TTLL_fam"/>
</dbReference>
<dbReference type="GO" id="GO:0005524">
    <property type="term" value="F:ATP binding"/>
    <property type="evidence" value="ECO:0007669"/>
    <property type="project" value="UniProtKB-UniRule"/>
</dbReference>
<dbReference type="InterPro" id="IPR002828">
    <property type="entry name" value="SurE-like_Pase/nucleotidase"/>
</dbReference>
<dbReference type="Gene3D" id="3.30.470.20">
    <property type="entry name" value="ATP-grasp fold, B domain"/>
    <property type="match status" value="1"/>
</dbReference>
<dbReference type="PROSITE" id="PS50975">
    <property type="entry name" value="ATP_GRASP"/>
    <property type="match status" value="1"/>
</dbReference>
<dbReference type="Pfam" id="PF01975">
    <property type="entry name" value="SurE"/>
    <property type="match status" value="1"/>
</dbReference>
<dbReference type="FunCoup" id="A5E404">
    <property type="interactions" value="25"/>
</dbReference>
<dbReference type="GO" id="GO:0000932">
    <property type="term" value="C:P-body"/>
    <property type="evidence" value="ECO:0007669"/>
    <property type="project" value="EnsemblFungi"/>
</dbReference>
<dbReference type="InterPro" id="IPR027746">
    <property type="entry name" value="TTL"/>
</dbReference>
<dbReference type="GO" id="GO:0046872">
    <property type="term" value="F:metal ion binding"/>
    <property type="evidence" value="ECO:0007669"/>
    <property type="project" value="InterPro"/>
</dbReference>
<evidence type="ECO:0000259" key="3">
    <source>
        <dbReference type="PROSITE" id="PS50975"/>
    </source>
</evidence>
<gene>
    <name evidence="4" type="ORF">LELG_04343</name>
</gene>
<reference evidence="4 5" key="1">
    <citation type="journal article" date="2009" name="Nature">
        <title>Evolution of pathogenicity and sexual reproduction in eight Candida genomes.</title>
        <authorList>
            <person name="Butler G."/>
            <person name="Rasmussen M.D."/>
            <person name="Lin M.F."/>
            <person name="Santos M.A."/>
            <person name="Sakthikumar S."/>
            <person name="Munro C.A."/>
            <person name="Rheinbay E."/>
            <person name="Grabherr M."/>
            <person name="Forche A."/>
            <person name="Reedy J.L."/>
            <person name="Agrafioti I."/>
            <person name="Arnaud M.B."/>
            <person name="Bates S."/>
            <person name="Brown A.J."/>
            <person name="Brunke S."/>
            <person name="Costanzo M.C."/>
            <person name="Fitzpatrick D.A."/>
            <person name="de Groot P.W."/>
            <person name="Harris D."/>
            <person name="Hoyer L.L."/>
            <person name="Hube B."/>
            <person name="Klis F.M."/>
            <person name="Kodira C."/>
            <person name="Lennard N."/>
            <person name="Logue M.E."/>
            <person name="Martin R."/>
            <person name="Neiman A.M."/>
            <person name="Nikolaou E."/>
            <person name="Quail M.A."/>
            <person name="Quinn J."/>
            <person name="Santos M.C."/>
            <person name="Schmitzberger F.F."/>
            <person name="Sherlock G."/>
            <person name="Shah P."/>
            <person name="Silverstein K.A."/>
            <person name="Skrzypek M.S."/>
            <person name="Soll D."/>
            <person name="Staggs R."/>
            <person name="Stansfield I."/>
            <person name="Stumpf M.P."/>
            <person name="Sudbery P.E."/>
            <person name="Srikantha T."/>
            <person name="Zeng Q."/>
            <person name="Berman J."/>
            <person name="Berriman M."/>
            <person name="Heitman J."/>
            <person name="Gow N.A."/>
            <person name="Lorenz M.C."/>
            <person name="Birren B.W."/>
            <person name="Kellis M."/>
            <person name="Cuomo C.A."/>
        </authorList>
    </citation>
    <scope>NUCLEOTIDE SEQUENCE [LARGE SCALE GENOMIC DNA]</scope>
    <source>
        <strain evidence="5">ATCC 11503 / BCRC 21390 / CBS 2605 / JCM 1781 / NBRC 1676 / NRRL YB-4239</strain>
    </source>
</reference>
<dbReference type="STRING" id="379508.A5E404"/>
<dbReference type="EMBL" id="CH981529">
    <property type="protein sequence ID" value="EDK46162.1"/>
    <property type="molecule type" value="Genomic_DNA"/>
</dbReference>
<dbReference type="Pfam" id="PF03133">
    <property type="entry name" value="TTL"/>
    <property type="match status" value="1"/>
</dbReference>
<dbReference type="PANTHER" id="PTHR47551:SF1">
    <property type="entry name" value="TUBULIN--TYROSINE LIGASE PBY1-RELATED"/>
    <property type="match status" value="1"/>
</dbReference>
<dbReference type="VEuPathDB" id="FungiDB:LELG_04343"/>
<dbReference type="SUPFAM" id="SSF56059">
    <property type="entry name" value="Glutathione synthetase ATP-binding domain-like"/>
    <property type="match status" value="1"/>
</dbReference>
<name>A5E404_LODEL</name>
<dbReference type="InterPro" id="IPR013815">
    <property type="entry name" value="ATP_grasp_subdomain_1"/>
</dbReference>
<dbReference type="HOGENOM" id="CLU_007204_0_0_1"/>
<dbReference type="PANTHER" id="PTHR47551">
    <property type="entry name" value="TUBULIN--TYROSINE LIGASE PBY1-RELATED"/>
    <property type="match status" value="1"/>
</dbReference>
<evidence type="ECO:0000256" key="1">
    <source>
        <dbReference type="PROSITE-ProRule" id="PRU00409"/>
    </source>
</evidence>
<dbReference type="SUPFAM" id="SSF64167">
    <property type="entry name" value="SurE-like"/>
    <property type="match status" value="1"/>
</dbReference>
<evidence type="ECO:0000256" key="2">
    <source>
        <dbReference type="SAM" id="MobiDB-lite"/>
    </source>
</evidence>
<dbReference type="Proteomes" id="UP000001996">
    <property type="component" value="Unassembled WGS sequence"/>
</dbReference>
<sequence>MHVLLTNDDGPIDDNACPYMKYFVDEIKQATDWDISIVIPNQQRSWIGKAHFAGKTLVATYIYTKNSTSTPNDQINAYEGPFDHPIAKYNDDPEYQEWCLINSTPAACADIGIHHLYRHSKNKPVDLVISGPNFGKNSSNLYILASGTVGAAMEAVTHGVKAIGLSYAFNNLDHDFYILKKAAQISVKLIERLYVQLQQNKDVDIFSVNVPLVPSLDLEKTRIQYAPIFKNTWKSIYAPKPEPNDKGQLEFYWAPDFKQVYKDGLEDHAHTDSRVLLNEGISVTPLKACFQTVDALVGEINLNDETNTPLSNPRGTSTGFENNTFLITIPKDSYLYEPLVEPFKQLGYTISTDPKVIDDIGKNGKKDDDAVNDEKQSESLDQRVFHYGEYEDIDLDKLDNKNYFIPSYIYRKALIRKHYLANTVHHYITKHPESILKKAVPENYQLELDYAEFLDDSLDDSYELRDAIEQGDSMWIVKPSMSDKGQGIGIFKTVQQLQNYFDSFDNDDDDEEEEEEEEKVEHSEIKNEKESKKNGLILSHLRHFIVQKYISNPLLLPEYGRKKFHLRTYVVAQGDLNVFVYKHILALFADQEYPDSTNQKDEEQIEMGGHLTNTCLQAESDILVVPFWKLSGLNQTQKDQIYNQVLEITKEVYQAAASVDKLNFQPLENAVEFFGVDFLVDDNLDVYLLEVNSYPDFKQTGEDLKDIITELFDATVKTVIHPMVTNTKINTTSESLCKVL</sequence>
<feature type="compositionally biased region" description="Acidic residues" evidence="2">
    <location>
        <begin position="504"/>
        <end position="518"/>
    </location>
</feature>
<organism evidence="4 5">
    <name type="scientific">Lodderomyces elongisporus (strain ATCC 11503 / CBS 2605 / JCM 1781 / NBRC 1676 / NRRL YB-4239)</name>
    <name type="common">Yeast</name>
    <name type="synonym">Saccharomyces elongisporus</name>
    <dbReference type="NCBI Taxonomy" id="379508"/>
    <lineage>
        <taxon>Eukaryota</taxon>
        <taxon>Fungi</taxon>
        <taxon>Dikarya</taxon>
        <taxon>Ascomycota</taxon>
        <taxon>Saccharomycotina</taxon>
        <taxon>Pichiomycetes</taxon>
        <taxon>Debaryomycetaceae</taxon>
        <taxon>Candida/Lodderomyces clade</taxon>
        <taxon>Lodderomyces</taxon>
    </lineage>
</organism>
<dbReference type="OrthoDB" id="202825at2759"/>
<keyword evidence="5" id="KW-1185">Reference proteome</keyword>
<proteinExistence type="predicted"/>
<dbReference type="Gene3D" id="3.30.1490.20">
    <property type="entry name" value="ATP-grasp fold, A domain"/>
    <property type="match status" value="1"/>
</dbReference>
<evidence type="ECO:0000313" key="5">
    <source>
        <dbReference type="Proteomes" id="UP000001996"/>
    </source>
</evidence>
<dbReference type="PROSITE" id="PS51221">
    <property type="entry name" value="TTL"/>
    <property type="match status" value="1"/>
</dbReference>
<accession>A5E404</accession>
<dbReference type="Gene3D" id="3.40.1210.10">
    <property type="entry name" value="Survival protein SurE-like phosphatase/nucleotidase"/>
    <property type="match status" value="1"/>
</dbReference>
<dbReference type="GO" id="GO:0016787">
    <property type="term" value="F:hydrolase activity"/>
    <property type="evidence" value="ECO:0007669"/>
    <property type="project" value="InterPro"/>
</dbReference>
<dbReference type="InterPro" id="IPR036523">
    <property type="entry name" value="SurE-like_sf"/>
</dbReference>
<keyword evidence="1" id="KW-0067">ATP-binding</keyword>
<keyword evidence="1" id="KW-0547">Nucleotide-binding</keyword>
<dbReference type="OMA" id="TNTCFQE"/>
<dbReference type="GeneID" id="5231613"/>
<dbReference type="NCBIfam" id="TIGR00087">
    <property type="entry name" value="surE"/>
    <property type="match status" value="1"/>
</dbReference>
<feature type="domain" description="ATP-grasp" evidence="3">
    <location>
        <begin position="676"/>
        <end position="720"/>
    </location>
</feature>
<dbReference type="AlphaFoldDB" id="A5E404"/>
<protein>
    <recommendedName>
        <fullName evidence="3">ATP-grasp domain-containing protein</fullName>
    </recommendedName>
</protein>
<dbReference type="eggNOG" id="KOG2157">
    <property type="taxonomic scope" value="Eukaryota"/>
</dbReference>
<dbReference type="InterPro" id="IPR011761">
    <property type="entry name" value="ATP-grasp"/>
</dbReference>
<evidence type="ECO:0000313" key="4">
    <source>
        <dbReference type="EMBL" id="EDK46162.1"/>
    </source>
</evidence>